<comment type="catalytic activity">
    <reaction evidence="3 4">
        <text>IMP + NH4(+) + NADP(+) = GMP + NADPH + 2 H(+)</text>
        <dbReference type="Rhea" id="RHEA:17185"/>
        <dbReference type="ChEBI" id="CHEBI:15378"/>
        <dbReference type="ChEBI" id="CHEBI:28938"/>
        <dbReference type="ChEBI" id="CHEBI:57783"/>
        <dbReference type="ChEBI" id="CHEBI:58053"/>
        <dbReference type="ChEBI" id="CHEBI:58115"/>
        <dbReference type="ChEBI" id="CHEBI:58349"/>
        <dbReference type="EC" id="1.7.1.7"/>
    </reaction>
</comment>
<reference evidence="6 7" key="1">
    <citation type="submission" date="2021-06" db="EMBL/GenBank/DDBJ databases">
        <title>Bacillus sp. RD4P76, an endophyte from a halophyte.</title>
        <authorList>
            <person name="Sun J.-Q."/>
        </authorList>
    </citation>
    <scope>NUCLEOTIDE SEQUENCE [LARGE SCALE GENOMIC DNA]</scope>
    <source>
        <strain evidence="6 7">CGMCC 1.15917</strain>
    </source>
</reference>
<dbReference type="InterPro" id="IPR050139">
    <property type="entry name" value="GMP_reductase"/>
</dbReference>
<dbReference type="PANTHER" id="PTHR43170:SF5">
    <property type="entry name" value="GMP REDUCTASE"/>
    <property type="match status" value="1"/>
</dbReference>
<feature type="domain" description="IMP dehydrogenase/GMP reductase" evidence="5">
    <location>
        <begin position="6"/>
        <end position="310"/>
    </location>
</feature>
<dbReference type="NCBIfam" id="TIGR01306">
    <property type="entry name" value="GMP_reduct_2"/>
    <property type="match status" value="1"/>
</dbReference>
<dbReference type="InterPro" id="IPR001093">
    <property type="entry name" value="IMP_DH_GMPRt"/>
</dbReference>
<organism evidence="6 7">
    <name type="scientific">Evansella tamaricis</name>
    <dbReference type="NCBI Taxonomy" id="2069301"/>
    <lineage>
        <taxon>Bacteria</taxon>
        <taxon>Bacillati</taxon>
        <taxon>Bacillota</taxon>
        <taxon>Bacilli</taxon>
        <taxon>Bacillales</taxon>
        <taxon>Bacillaceae</taxon>
        <taxon>Evansella</taxon>
    </lineage>
</organism>
<dbReference type="SMART" id="SM01240">
    <property type="entry name" value="IMPDH"/>
    <property type="match status" value="1"/>
</dbReference>
<evidence type="ECO:0000256" key="2">
    <source>
        <dbReference type="ARBA" id="ARBA00037691"/>
    </source>
</evidence>
<dbReference type="Proteomes" id="UP000784880">
    <property type="component" value="Unassembled WGS sequence"/>
</dbReference>
<protein>
    <recommendedName>
        <fullName evidence="4">GMP reductase</fullName>
        <ecNumber evidence="4">1.7.1.7</ecNumber>
    </recommendedName>
    <alternativeName>
        <fullName evidence="4">Guanosine 5'-monophosphate oxidoreductase</fullName>
        <shortName evidence="4">Guanosine monophosphate reductase</shortName>
    </alternativeName>
</protein>
<evidence type="ECO:0000259" key="5">
    <source>
        <dbReference type="Pfam" id="PF00478"/>
    </source>
</evidence>
<feature type="binding site" evidence="4">
    <location>
        <begin position="204"/>
        <end position="227"/>
    </location>
    <ligand>
        <name>NADP(+)</name>
        <dbReference type="ChEBI" id="CHEBI:58349"/>
    </ligand>
</feature>
<dbReference type="EMBL" id="JAHQCS010000121">
    <property type="protein sequence ID" value="MBU9713069.1"/>
    <property type="molecule type" value="Genomic_DNA"/>
</dbReference>
<gene>
    <name evidence="4 6" type="primary">guaC</name>
    <name evidence="6" type="ORF">KS419_15160</name>
</gene>
<comment type="function">
    <text evidence="2 4">Catalyzes the irreversible NADPH-dependent deamination of GMP to IMP. It functions in the conversion of nucleobase, nucleoside and nucleotide derivatives of G to A nucleotides, and in maintaining the intracellular balance of A and G nucleotides.</text>
</comment>
<keyword evidence="4" id="KW-0521">NADP</keyword>
<name>A0ABS6JHD0_9BACI</name>
<evidence type="ECO:0000256" key="1">
    <source>
        <dbReference type="ARBA" id="ARBA00023002"/>
    </source>
</evidence>
<dbReference type="PANTHER" id="PTHR43170">
    <property type="entry name" value="GMP REDUCTASE"/>
    <property type="match status" value="1"/>
</dbReference>
<keyword evidence="7" id="KW-1185">Reference proteome</keyword>
<comment type="similarity">
    <text evidence="4">Belongs to the IMPDH/GMPR family. GuaC type 2 subfamily.</text>
</comment>
<dbReference type="RefSeq" id="WP_217067244.1">
    <property type="nucleotide sequence ID" value="NZ_JAHQCS010000121.1"/>
</dbReference>
<dbReference type="NCBIfam" id="NF003966">
    <property type="entry name" value="PRK05458.1"/>
    <property type="match status" value="1"/>
</dbReference>
<dbReference type="InterPro" id="IPR005994">
    <property type="entry name" value="GuaC_type_2"/>
</dbReference>
<proteinExistence type="inferred from homology"/>
<dbReference type="PIRSF" id="PIRSF036500">
    <property type="entry name" value="GMP_red_Firmic"/>
    <property type="match status" value="1"/>
</dbReference>
<comment type="caution">
    <text evidence="6">The sequence shown here is derived from an EMBL/GenBank/DDBJ whole genome shotgun (WGS) entry which is preliminary data.</text>
</comment>
<evidence type="ECO:0000256" key="4">
    <source>
        <dbReference type="HAMAP-Rule" id="MF_01511"/>
    </source>
</evidence>
<dbReference type="PROSITE" id="PS00487">
    <property type="entry name" value="IMP_DH_GMP_RED"/>
    <property type="match status" value="1"/>
</dbReference>
<dbReference type="Pfam" id="PF00478">
    <property type="entry name" value="IMPDH"/>
    <property type="match status" value="1"/>
</dbReference>
<dbReference type="GO" id="GO:0003920">
    <property type="term" value="F:GMP reductase activity"/>
    <property type="evidence" value="ECO:0007669"/>
    <property type="project" value="UniProtKB-EC"/>
</dbReference>
<dbReference type="EC" id="1.7.1.7" evidence="4"/>
<dbReference type="CDD" id="cd00381">
    <property type="entry name" value="IMPDH"/>
    <property type="match status" value="1"/>
</dbReference>
<evidence type="ECO:0000313" key="6">
    <source>
        <dbReference type="EMBL" id="MBU9713069.1"/>
    </source>
</evidence>
<evidence type="ECO:0000313" key="7">
    <source>
        <dbReference type="Proteomes" id="UP000784880"/>
    </source>
</evidence>
<dbReference type="HAMAP" id="MF_01511">
    <property type="entry name" value="GMP_reduct_type2"/>
    <property type="match status" value="1"/>
</dbReference>
<sequence length="327" mass="35840">MDNVFDYEDIQLIPAKSIVKSRSECDTSIAFGGHTFKLPVVPANMQTIIDEKIAIFLAENGYFYIMHRFQPEKRTVFIKEMKARGLIASISVGVKEGEYQFVQDLADQNLSPEFITIDIAHGHSNAVIDMIQYIKKRLPASFVIAGNVGTPEAVRELENAGADATKVGIGPGKVCITKIKTGFGTGGWQLAALRWCAKAASKPIIADGGIRTHGDIAKSVRFGASMVMVGSLFAGHEESPGETVEKDGKCFKEYFGSASEFQKGERKNVEGKKMFVEHKGSLKDTLIEMEQDLQSSISYAGGNKLDAIRHVDYVVVKNSIFNGDKVY</sequence>
<dbReference type="InterPro" id="IPR015875">
    <property type="entry name" value="IMP_DH/GMP_Rdtase_CS"/>
</dbReference>
<keyword evidence="1 4" id="KW-0560">Oxidoreductase</keyword>
<accession>A0ABS6JHD0</accession>
<evidence type="ECO:0000256" key="3">
    <source>
        <dbReference type="ARBA" id="ARBA00048616"/>
    </source>
</evidence>
<feature type="active site" description="Thioimidate intermediate" evidence="4">
    <location>
        <position position="175"/>
    </location>
</feature>